<keyword evidence="3 5" id="KW-1133">Transmembrane helix</keyword>
<proteinExistence type="predicted"/>
<evidence type="ECO:0000259" key="6">
    <source>
        <dbReference type="PROSITE" id="PS50850"/>
    </source>
</evidence>
<feature type="transmembrane region" description="Helical" evidence="5">
    <location>
        <begin position="21"/>
        <end position="42"/>
    </location>
</feature>
<feature type="transmembrane region" description="Helical" evidence="5">
    <location>
        <begin position="186"/>
        <end position="206"/>
    </location>
</feature>
<name>A0ABD6W7P9_RATRA</name>
<evidence type="ECO:0000256" key="2">
    <source>
        <dbReference type="ARBA" id="ARBA00022692"/>
    </source>
</evidence>
<dbReference type="PROSITE" id="PS50850">
    <property type="entry name" value="MFS"/>
    <property type="match status" value="1"/>
</dbReference>
<dbReference type="Proteomes" id="UP000237881">
    <property type="component" value="Unassembled WGS sequence"/>
</dbReference>
<feature type="transmembrane region" description="Helical" evidence="5">
    <location>
        <begin position="302"/>
        <end position="323"/>
    </location>
</feature>
<feature type="transmembrane region" description="Helical" evidence="5">
    <location>
        <begin position="116"/>
        <end position="136"/>
    </location>
</feature>
<evidence type="ECO:0000256" key="4">
    <source>
        <dbReference type="ARBA" id="ARBA00023136"/>
    </source>
</evidence>
<dbReference type="GO" id="GO:0005886">
    <property type="term" value="C:plasma membrane"/>
    <property type="evidence" value="ECO:0007669"/>
    <property type="project" value="UniProtKB-SubCell"/>
</dbReference>
<keyword evidence="4 5" id="KW-0472">Membrane</keyword>
<dbReference type="InterPro" id="IPR020846">
    <property type="entry name" value="MFS_dom"/>
</dbReference>
<evidence type="ECO:0000256" key="3">
    <source>
        <dbReference type="ARBA" id="ARBA00022989"/>
    </source>
</evidence>
<evidence type="ECO:0000256" key="5">
    <source>
        <dbReference type="SAM" id="Phobius"/>
    </source>
</evidence>
<feature type="transmembrane region" description="Helical" evidence="5">
    <location>
        <begin position="388"/>
        <end position="409"/>
    </location>
</feature>
<dbReference type="KEGG" id="rry:C1O28_01970"/>
<dbReference type="Proteomes" id="UP000239698">
    <property type="component" value="Unassembled WGS sequence"/>
</dbReference>
<feature type="transmembrane region" description="Helical" evidence="5">
    <location>
        <begin position="90"/>
        <end position="110"/>
    </location>
</feature>
<feature type="transmembrane region" description="Helical" evidence="5">
    <location>
        <begin position="162"/>
        <end position="180"/>
    </location>
</feature>
<dbReference type="InterPro" id="IPR036259">
    <property type="entry name" value="MFS_trans_sf"/>
</dbReference>
<dbReference type="PANTHER" id="PTHR23527">
    <property type="entry name" value="BLL3282 PROTEIN"/>
    <property type="match status" value="1"/>
</dbReference>
<protein>
    <submittedName>
        <fullName evidence="7">MFS transporter</fullName>
    </submittedName>
</protein>
<feature type="transmembrane region" description="Helical" evidence="5">
    <location>
        <begin position="360"/>
        <end position="382"/>
    </location>
</feature>
<gene>
    <name evidence="7" type="ORF">C5C04_09610</name>
    <name evidence="8" type="ORF">C5C40_11025</name>
</gene>
<keyword evidence="2 5" id="KW-0812">Transmembrane</keyword>
<dbReference type="InterPro" id="IPR052952">
    <property type="entry name" value="MFS-Transporter"/>
</dbReference>
<evidence type="ECO:0000313" key="9">
    <source>
        <dbReference type="Proteomes" id="UP000237881"/>
    </source>
</evidence>
<sequence length="421" mass="43814">MPSFSASRTTDPVKPLGSRHRWVVLGVGVAAQASFAAAFAGIPVTGTLLRTAYHLTTGELGVVLAAILLGVAASEIVWGLFTDMFGDRRVLLIGLISTGLVFVVMAVFVVPSEARVPSVWLLAGGLLLVGLLGGSVNSSSGRAVMLWFTDGQRGFAMSVRQTAIPAGGAIGAALLPWLAAFSGFRAVFLVLAGFCLATALATARWLREPREEPNPVGPIAAGDPAQGRSPLVRWDCWRIALASALLTMPQIAILGFAGIYLHDVKHADLIVISATILTVQVGGAVLRVWSGRYTDRKGNRRRFVTVIGLLTGGSLLAAVSLLWAPTVVVALALVVAGILANSWHGVAYTEMAVMAGTSRAGAALGLENTTAFTGAFVTPLLVPLLLAIGSWPLAWAVIAIAPLVAAPLVPRTISAVTTRHD</sequence>
<feature type="transmembrane region" description="Helical" evidence="5">
    <location>
        <begin position="239"/>
        <end position="261"/>
    </location>
</feature>
<feature type="transmembrane region" description="Helical" evidence="5">
    <location>
        <begin position="267"/>
        <end position="290"/>
    </location>
</feature>
<dbReference type="PANTHER" id="PTHR23527:SF1">
    <property type="entry name" value="BLL3282 PROTEIN"/>
    <property type="match status" value="1"/>
</dbReference>
<keyword evidence="10" id="KW-1185">Reference proteome</keyword>
<dbReference type="Pfam" id="PF07690">
    <property type="entry name" value="MFS_1"/>
    <property type="match status" value="1"/>
</dbReference>
<feature type="domain" description="Major facilitator superfamily (MFS) profile" evidence="6">
    <location>
        <begin position="24"/>
        <end position="413"/>
    </location>
</feature>
<dbReference type="EMBL" id="PSVT01000023">
    <property type="protein sequence ID" value="PPH75626.1"/>
    <property type="molecule type" value="Genomic_DNA"/>
</dbReference>
<comment type="subcellular location">
    <subcellularLocation>
        <location evidence="1">Cell membrane</location>
        <topology evidence="1">Multi-pass membrane protein</topology>
    </subcellularLocation>
</comment>
<reference evidence="9 10" key="1">
    <citation type="submission" date="2018-02" db="EMBL/GenBank/DDBJ databases">
        <title>Bacteriophage NCPPB3778 and a type I-E CRISPR drive the evolution of the US Biological Select Agent, Rathayibacter toxicus.</title>
        <authorList>
            <person name="Davis E.W.II."/>
            <person name="Tabima J.F."/>
            <person name="Weisberg A.J."/>
            <person name="Lopes L.D."/>
            <person name="Wiseman M.S."/>
            <person name="Wiseman M.S."/>
            <person name="Pupko T."/>
            <person name="Belcher M.S."/>
            <person name="Sechler A.J."/>
            <person name="Tancos M.A."/>
            <person name="Schroeder B.K."/>
            <person name="Murray T.D."/>
            <person name="Luster D.G."/>
            <person name="Schneider W.L."/>
            <person name="Rogers E."/>
            <person name="Andreote F.D."/>
            <person name="Grunwald N.J."/>
            <person name="Putnam M.L."/>
            <person name="Chang J.H."/>
        </authorList>
    </citation>
    <scope>NUCLEOTIDE SEQUENCE [LARGE SCALE GENOMIC DNA]</scope>
    <source>
        <strain evidence="8 10">AY1D6</strain>
        <strain evidence="7 9">AY1I9</strain>
    </source>
</reference>
<dbReference type="EMBL" id="PSUL01000021">
    <property type="protein sequence ID" value="PPF13298.1"/>
    <property type="molecule type" value="Genomic_DNA"/>
</dbReference>
<dbReference type="SUPFAM" id="SSF103473">
    <property type="entry name" value="MFS general substrate transporter"/>
    <property type="match status" value="1"/>
</dbReference>
<evidence type="ECO:0000313" key="10">
    <source>
        <dbReference type="Proteomes" id="UP000239698"/>
    </source>
</evidence>
<dbReference type="Gene3D" id="1.20.1250.20">
    <property type="entry name" value="MFS general substrate transporter like domains"/>
    <property type="match status" value="2"/>
</dbReference>
<evidence type="ECO:0000313" key="8">
    <source>
        <dbReference type="EMBL" id="PPH75626.1"/>
    </source>
</evidence>
<dbReference type="InterPro" id="IPR011701">
    <property type="entry name" value="MFS"/>
</dbReference>
<evidence type="ECO:0000256" key="1">
    <source>
        <dbReference type="ARBA" id="ARBA00004651"/>
    </source>
</evidence>
<comment type="caution">
    <text evidence="7">The sequence shown here is derived from an EMBL/GenBank/DDBJ whole genome shotgun (WGS) entry which is preliminary data.</text>
</comment>
<organism evidence="7 9">
    <name type="scientific">Rathayibacter rathayi</name>
    <name type="common">Corynebacterium rathayi</name>
    <dbReference type="NCBI Taxonomy" id="33887"/>
    <lineage>
        <taxon>Bacteria</taxon>
        <taxon>Bacillati</taxon>
        <taxon>Actinomycetota</taxon>
        <taxon>Actinomycetes</taxon>
        <taxon>Micrococcales</taxon>
        <taxon>Microbacteriaceae</taxon>
        <taxon>Rathayibacter</taxon>
    </lineage>
</organism>
<evidence type="ECO:0000313" key="7">
    <source>
        <dbReference type="EMBL" id="PPF13298.1"/>
    </source>
</evidence>
<feature type="transmembrane region" description="Helical" evidence="5">
    <location>
        <begin position="62"/>
        <end position="81"/>
    </location>
</feature>
<feature type="transmembrane region" description="Helical" evidence="5">
    <location>
        <begin position="329"/>
        <end position="348"/>
    </location>
</feature>
<dbReference type="AlphaFoldDB" id="A0ABD6W7P9"/>
<accession>A0ABD6W7P9</accession>